<name>A0AA36NBM0_9DINO</name>
<evidence type="ECO:0000313" key="4">
    <source>
        <dbReference type="Proteomes" id="UP001178507"/>
    </source>
</evidence>
<feature type="compositionally biased region" description="Pro residues" evidence="1">
    <location>
        <begin position="90"/>
        <end position="100"/>
    </location>
</feature>
<dbReference type="SUPFAM" id="SSF52821">
    <property type="entry name" value="Rhodanese/Cell cycle control phosphatase"/>
    <property type="match status" value="2"/>
</dbReference>
<feature type="region of interest" description="Disordered" evidence="1">
    <location>
        <begin position="321"/>
        <end position="344"/>
    </location>
</feature>
<keyword evidence="4" id="KW-1185">Reference proteome</keyword>
<dbReference type="EMBL" id="CAUJNA010003356">
    <property type="protein sequence ID" value="CAJ1400024.1"/>
    <property type="molecule type" value="Genomic_DNA"/>
</dbReference>
<feature type="compositionally biased region" description="Low complexity" evidence="1">
    <location>
        <begin position="101"/>
        <end position="111"/>
    </location>
</feature>
<dbReference type="AlphaFoldDB" id="A0AA36NBM0"/>
<feature type="region of interest" description="Disordered" evidence="1">
    <location>
        <begin position="33"/>
        <end position="54"/>
    </location>
</feature>
<dbReference type="InterPro" id="IPR036873">
    <property type="entry name" value="Rhodanese-like_dom_sf"/>
</dbReference>
<evidence type="ECO:0000256" key="1">
    <source>
        <dbReference type="SAM" id="MobiDB-lite"/>
    </source>
</evidence>
<sequence>MGSVQQVTHRPPPMSSQMVVTAAPHVGRRPAQAVYAHGPGPQGPHGPYGPHGPHGPFVMQGISPLTATVASLPVPKAEVREVRPLDRRPAAPPATAPGPRAPAAVSAPAQKAPRKKAPVEVPVEVVPSTARPTFVPPYMPKRVLTTPSVELMDPPTAKQYMDKDPDGTIVIDLRENDDDVIHGACSVSVKEVMGRLHYFLRAFANKRLVVFMCEFGAQMSPNCANFWKSVAGQQRVGVVVDGFRGWEAFQLPVRRKVAPGTQKTPVKAAPKAQPQPVPAGPGAQPVPQVVAKAAPALQAPKAAEVPASAAPAAAVPVPATRAPMPEKAESSPSRPQIPSRPWVRPDDVDMVVQPENGVECFDPLVIKTMLSTNQGLLVDMRDPLKDRRIGFIDGSLNIPAVTTDENGQIVMPFYHQIEHLAKEWSQLPLVVLYCQHSLHRAPQTLGVRPGNGWEG</sequence>
<accession>A0AA36NBM0</accession>
<dbReference type="PROSITE" id="PS50206">
    <property type="entry name" value="RHODANESE_3"/>
    <property type="match status" value="2"/>
</dbReference>
<evidence type="ECO:0000313" key="3">
    <source>
        <dbReference type="EMBL" id="CAJ1400024.1"/>
    </source>
</evidence>
<feature type="compositionally biased region" description="Low complexity" evidence="1">
    <location>
        <begin position="330"/>
        <end position="341"/>
    </location>
</feature>
<feature type="region of interest" description="Disordered" evidence="1">
    <location>
        <begin position="80"/>
        <end position="116"/>
    </location>
</feature>
<dbReference type="Proteomes" id="UP001178507">
    <property type="component" value="Unassembled WGS sequence"/>
</dbReference>
<comment type="caution">
    <text evidence="3">The sequence shown here is derived from an EMBL/GenBank/DDBJ whole genome shotgun (WGS) entry which is preliminary data.</text>
</comment>
<feature type="region of interest" description="Disordered" evidence="1">
    <location>
        <begin position="258"/>
        <end position="284"/>
    </location>
</feature>
<dbReference type="Gene3D" id="3.40.250.10">
    <property type="entry name" value="Rhodanese-like domain"/>
    <property type="match status" value="2"/>
</dbReference>
<evidence type="ECO:0000259" key="2">
    <source>
        <dbReference type="PROSITE" id="PS50206"/>
    </source>
</evidence>
<feature type="compositionally biased region" description="Basic and acidic residues" evidence="1">
    <location>
        <begin position="80"/>
        <end position="89"/>
    </location>
</feature>
<feature type="domain" description="Rhodanese" evidence="2">
    <location>
        <begin position="371"/>
        <end position="444"/>
    </location>
</feature>
<feature type="domain" description="Rhodanese" evidence="2">
    <location>
        <begin position="164"/>
        <end position="255"/>
    </location>
</feature>
<gene>
    <name evidence="3" type="ORF">EVOR1521_LOCUS23457</name>
</gene>
<proteinExistence type="predicted"/>
<protein>
    <recommendedName>
        <fullName evidence="2">Rhodanese domain-containing protein</fullName>
    </recommendedName>
</protein>
<dbReference type="InterPro" id="IPR001763">
    <property type="entry name" value="Rhodanese-like_dom"/>
</dbReference>
<organism evidence="3 4">
    <name type="scientific">Effrenium voratum</name>
    <dbReference type="NCBI Taxonomy" id="2562239"/>
    <lineage>
        <taxon>Eukaryota</taxon>
        <taxon>Sar</taxon>
        <taxon>Alveolata</taxon>
        <taxon>Dinophyceae</taxon>
        <taxon>Suessiales</taxon>
        <taxon>Symbiodiniaceae</taxon>
        <taxon>Effrenium</taxon>
    </lineage>
</organism>
<reference evidence="3" key="1">
    <citation type="submission" date="2023-08" db="EMBL/GenBank/DDBJ databases">
        <authorList>
            <person name="Chen Y."/>
            <person name="Shah S."/>
            <person name="Dougan E. K."/>
            <person name="Thang M."/>
            <person name="Chan C."/>
        </authorList>
    </citation>
    <scope>NUCLEOTIDE SEQUENCE</scope>
</reference>